<feature type="domain" description="Putative restriction endonuclease" evidence="1">
    <location>
        <begin position="21"/>
        <end position="162"/>
    </location>
</feature>
<sequence>MLMDTRMTAEEFARRKNELPDGGRWHELHEGQPVVMEAPDDSHGNAVLNLSRALAEWFKARTEQSVGYACHEIGLKVASEPDTVLCPAISFFDSGQQFEETEKMVADQLPKLVIDIASANDRRQEMRRRTLFYMDAGVKTVWVPDPMKKEVQVIGRGNHTLSLGEWQTLDGGESLVDFRLKVSDIFVQPEWWTGR</sequence>
<dbReference type="InterPro" id="IPR012296">
    <property type="entry name" value="Nuclease_put_TT1808"/>
</dbReference>
<dbReference type="EMBL" id="CP017641">
    <property type="protein sequence ID" value="APZ93550.1"/>
    <property type="molecule type" value="Genomic_DNA"/>
</dbReference>
<dbReference type="SUPFAM" id="SSF52980">
    <property type="entry name" value="Restriction endonuclease-like"/>
    <property type="match status" value="1"/>
</dbReference>
<evidence type="ECO:0000313" key="3">
    <source>
        <dbReference type="Proteomes" id="UP000187735"/>
    </source>
</evidence>
<organism evidence="2 3">
    <name type="scientific">Fuerstiella marisgermanici</name>
    <dbReference type="NCBI Taxonomy" id="1891926"/>
    <lineage>
        <taxon>Bacteria</taxon>
        <taxon>Pseudomonadati</taxon>
        <taxon>Planctomycetota</taxon>
        <taxon>Planctomycetia</taxon>
        <taxon>Planctomycetales</taxon>
        <taxon>Planctomycetaceae</taxon>
        <taxon>Fuerstiella</taxon>
    </lineage>
</organism>
<proteinExistence type="predicted"/>
<dbReference type="PANTHER" id="PTHR34107">
    <property type="entry name" value="SLL0198 PROTEIN-RELATED"/>
    <property type="match status" value="1"/>
</dbReference>
<name>A0A1P8WHL7_9PLAN</name>
<dbReference type="Pfam" id="PF05685">
    <property type="entry name" value="Uma2"/>
    <property type="match status" value="1"/>
</dbReference>
<dbReference type="AlphaFoldDB" id="A0A1P8WHL7"/>
<gene>
    <name evidence="2" type="ORF">Fuma_03168</name>
</gene>
<dbReference type="OrthoDB" id="273336at2"/>
<dbReference type="InterPro" id="IPR008538">
    <property type="entry name" value="Uma2"/>
</dbReference>
<accession>A0A1P8WHL7</accession>
<reference evidence="2 3" key="1">
    <citation type="journal article" date="2016" name="Front. Microbiol.">
        <title>Fuerstia marisgermanicae gen. nov., sp. nov., an Unusual Member of the Phylum Planctomycetes from the German Wadden Sea.</title>
        <authorList>
            <person name="Kohn T."/>
            <person name="Heuer A."/>
            <person name="Jogler M."/>
            <person name="Vollmers J."/>
            <person name="Boedeker C."/>
            <person name="Bunk B."/>
            <person name="Rast P."/>
            <person name="Borchert D."/>
            <person name="Glockner I."/>
            <person name="Freese H.M."/>
            <person name="Klenk H.P."/>
            <person name="Overmann J."/>
            <person name="Kaster A.K."/>
            <person name="Rohde M."/>
            <person name="Wiegand S."/>
            <person name="Jogler C."/>
        </authorList>
    </citation>
    <scope>NUCLEOTIDE SEQUENCE [LARGE SCALE GENOMIC DNA]</scope>
    <source>
        <strain evidence="2 3">NH11</strain>
    </source>
</reference>
<dbReference type="STRING" id="1891926.Fuma_03168"/>
<keyword evidence="3" id="KW-1185">Reference proteome</keyword>
<dbReference type="Gene3D" id="3.90.1570.10">
    <property type="entry name" value="tt1808, chain A"/>
    <property type="match status" value="1"/>
</dbReference>
<dbReference type="RefSeq" id="WP_077024998.1">
    <property type="nucleotide sequence ID" value="NZ_CP017641.1"/>
</dbReference>
<dbReference type="InterPro" id="IPR011335">
    <property type="entry name" value="Restrct_endonuc-II-like"/>
</dbReference>
<evidence type="ECO:0000313" key="2">
    <source>
        <dbReference type="EMBL" id="APZ93550.1"/>
    </source>
</evidence>
<dbReference type="Proteomes" id="UP000187735">
    <property type="component" value="Chromosome"/>
</dbReference>
<dbReference type="KEGG" id="fmr:Fuma_03168"/>
<evidence type="ECO:0000259" key="1">
    <source>
        <dbReference type="Pfam" id="PF05685"/>
    </source>
</evidence>
<dbReference type="PANTHER" id="PTHR34107:SF1">
    <property type="entry name" value="SLL0198 PROTEIN"/>
    <property type="match status" value="1"/>
</dbReference>
<dbReference type="CDD" id="cd06260">
    <property type="entry name" value="DUF820-like"/>
    <property type="match status" value="1"/>
</dbReference>
<protein>
    <recommendedName>
        <fullName evidence="1">Putative restriction endonuclease domain-containing protein</fullName>
    </recommendedName>
</protein>